<comment type="caution">
    <text evidence="3">The sequence shown here is derived from an EMBL/GenBank/DDBJ whole genome shotgun (WGS) entry which is preliminary data.</text>
</comment>
<reference evidence="3" key="1">
    <citation type="journal article" date="2020" name="Stud. Mycol.">
        <title>101 Dothideomycetes genomes: a test case for predicting lifestyles and emergence of pathogens.</title>
        <authorList>
            <person name="Haridas S."/>
            <person name="Albert R."/>
            <person name="Binder M."/>
            <person name="Bloem J."/>
            <person name="Labutti K."/>
            <person name="Salamov A."/>
            <person name="Andreopoulos B."/>
            <person name="Baker S."/>
            <person name="Barry K."/>
            <person name="Bills G."/>
            <person name="Bluhm B."/>
            <person name="Cannon C."/>
            <person name="Castanera R."/>
            <person name="Culley D."/>
            <person name="Daum C."/>
            <person name="Ezra D."/>
            <person name="Gonzalez J."/>
            <person name="Henrissat B."/>
            <person name="Kuo A."/>
            <person name="Liang C."/>
            <person name="Lipzen A."/>
            <person name="Lutzoni F."/>
            <person name="Magnuson J."/>
            <person name="Mondo S."/>
            <person name="Nolan M."/>
            <person name="Ohm R."/>
            <person name="Pangilinan J."/>
            <person name="Park H.-J."/>
            <person name="Ramirez L."/>
            <person name="Alfaro M."/>
            <person name="Sun H."/>
            <person name="Tritt A."/>
            <person name="Yoshinaga Y."/>
            <person name="Zwiers L.-H."/>
            <person name="Turgeon B."/>
            <person name="Goodwin S."/>
            <person name="Spatafora J."/>
            <person name="Crous P."/>
            <person name="Grigoriev I."/>
        </authorList>
    </citation>
    <scope>NUCLEOTIDE SEQUENCE</scope>
    <source>
        <strain evidence="3">CBS 133067</strain>
    </source>
</reference>
<sequence length="264" mass="29753">MAKLFLHDHPVSSYAQKVRIALREKGIPFDYKTPDGLGSGSYIADLHKANPRHEVPALVDGDFTVWDSSVILGYLEDKFPEHPLLPADPKGRASAKMIEEICDTQYEAINWGYGEVVWQSRATGDLQEKMVAEIKRQTSVMYSWLESELGSNDYFNGSTFGYADVCVAPMMNRGVIIDLGPAKGTPLQKWHERIQQHESVRSVFEEVAEGAKKMAKTGDFFQKGGRAREYRDHRLEWMIKSGGLEVVLNGLKNQNIRFCRAPGE</sequence>
<dbReference type="CDD" id="cd00570">
    <property type="entry name" value="GST_N_family"/>
    <property type="match status" value="1"/>
</dbReference>
<dbReference type="Gene3D" id="3.40.30.10">
    <property type="entry name" value="Glutaredoxin"/>
    <property type="match status" value="1"/>
</dbReference>
<dbReference type="SUPFAM" id="SSF47616">
    <property type="entry name" value="GST C-terminal domain-like"/>
    <property type="match status" value="1"/>
</dbReference>
<dbReference type="AlphaFoldDB" id="A0A9P4IMB6"/>
<dbReference type="EMBL" id="ML978122">
    <property type="protein sequence ID" value="KAF2102397.1"/>
    <property type="molecule type" value="Genomic_DNA"/>
</dbReference>
<dbReference type="InterPro" id="IPR004045">
    <property type="entry name" value="Glutathione_S-Trfase_N"/>
</dbReference>
<name>A0A9P4IMB6_9PEZI</name>
<evidence type="ECO:0000259" key="2">
    <source>
        <dbReference type="PROSITE" id="PS50405"/>
    </source>
</evidence>
<dbReference type="PROSITE" id="PS50405">
    <property type="entry name" value="GST_CTER"/>
    <property type="match status" value="1"/>
</dbReference>
<dbReference type="Pfam" id="PF00043">
    <property type="entry name" value="GST_C"/>
    <property type="match status" value="1"/>
</dbReference>
<dbReference type="SFLD" id="SFLDG00358">
    <property type="entry name" value="Main_(cytGST)"/>
    <property type="match status" value="1"/>
</dbReference>
<gene>
    <name evidence="3" type="ORF">NA57DRAFT_63356</name>
</gene>
<dbReference type="InterPro" id="IPR036282">
    <property type="entry name" value="Glutathione-S-Trfase_C_sf"/>
</dbReference>
<feature type="domain" description="GST N-terminal" evidence="1">
    <location>
        <begin position="2"/>
        <end position="83"/>
    </location>
</feature>
<dbReference type="SFLD" id="SFLDS00019">
    <property type="entry name" value="Glutathione_Transferase_(cytos"/>
    <property type="match status" value="1"/>
</dbReference>
<proteinExistence type="predicted"/>
<dbReference type="GO" id="GO:0016034">
    <property type="term" value="F:maleylacetoacetate isomerase activity"/>
    <property type="evidence" value="ECO:0007669"/>
    <property type="project" value="TreeGrafter"/>
</dbReference>
<dbReference type="OrthoDB" id="249703at2759"/>
<dbReference type="InterPro" id="IPR010987">
    <property type="entry name" value="Glutathione-S-Trfase_C-like"/>
</dbReference>
<dbReference type="InterPro" id="IPR004046">
    <property type="entry name" value="GST_C"/>
</dbReference>
<dbReference type="Gene3D" id="1.20.1050.10">
    <property type="match status" value="1"/>
</dbReference>
<dbReference type="GO" id="GO:0006749">
    <property type="term" value="P:glutathione metabolic process"/>
    <property type="evidence" value="ECO:0007669"/>
    <property type="project" value="TreeGrafter"/>
</dbReference>
<dbReference type="InterPro" id="IPR036249">
    <property type="entry name" value="Thioredoxin-like_sf"/>
</dbReference>
<dbReference type="CDD" id="cd00299">
    <property type="entry name" value="GST_C_family"/>
    <property type="match status" value="1"/>
</dbReference>
<dbReference type="Pfam" id="PF13417">
    <property type="entry name" value="GST_N_3"/>
    <property type="match status" value="1"/>
</dbReference>
<dbReference type="GO" id="GO:0004364">
    <property type="term" value="F:glutathione transferase activity"/>
    <property type="evidence" value="ECO:0007669"/>
    <property type="project" value="TreeGrafter"/>
</dbReference>
<dbReference type="InterPro" id="IPR040079">
    <property type="entry name" value="Glutathione_S-Trfase"/>
</dbReference>
<dbReference type="SUPFAM" id="SSF52833">
    <property type="entry name" value="Thioredoxin-like"/>
    <property type="match status" value="1"/>
</dbReference>
<protein>
    <submittedName>
        <fullName evidence="3">Glutathione S-transferase domain-containing protein</fullName>
    </submittedName>
</protein>
<dbReference type="Proteomes" id="UP000799772">
    <property type="component" value="Unassembled WGS sequence"/>
</dbReference>
<dbReference type="PANTHER" id="PTHR42673:SF4">
    <property type="entry name" value="MALEYLACETOACETATE ISOMERASE"/>
    <property type="match status" value="1"/>
</dbReference>
<organism evidence="3 4">
    <name type="scientific">Rhizodiscina lignyota</name>
    <dbReference type="NCBI Taxonomy" id="1504668"/>
    <lineage>
        <taxon>Eukaryota</taxon>
        <taxon>Fungi</taxon>
        <taxon>Dikarya</taxon>
        <taxon>Ascomycota</taxon>
        <taxon>Pezizomycotina</taxon>
        <taxon>Dothideomycetes</taxon>
        <taxon>Pleosporomycetidae</taxon>
        <taxon>Aulographales</taxon>
        <taxon>Rhizodiscinaceae</taxon>
        <taxon>Rhizodiscina</taxon>
    </lineage>
</organism>
<accession>A0A9P4IMB6</accession>
<dbReference type="PROSITE" id="PS50404">
    <property type="entry name" value="GST_NTER"/>
    <property type="match status" value="1"/>
</dbReference>
<feature type="domain" description="GST C-terminal" evidence="2">
    <location>
        <begin position="88"/>
        <end position="214"/>
    </location>
</feature>
<keyword evidence="4" id="KW-1185">Reference proteome</keyword>
<dbReference type="GO" id="GO:0006559">
    <property type="term" value="P:L-phenylalanine catabolic process"/>
    <property type="evidence" value="ECO:0007669"/>
    <property type="project" value="TreeGrafter"/>
</dbReference>
<evidence type="ECO:0000313" key="3">
    <source>
        <dbReference type="EMBL" id="KAF2102397.1"/>
    </source>
</evidence>
<evidence type="ECO:0000313" key="4">
    <source>
        <dbReference type="Proteomes" id="UP000799772"/>
    </source>
</evidence>
<evidence type="ECO:0000259" key="1">
    <source>
        <dbReference type="PROSITE" id="PS50404"/>
    </source>
</evidence>
<dbReference type="PANTHER" id="PTHR42673">
    <property type="entry name" value="MALEYLACETOACETATE ISOMERASE"/>
    <property type="match status" value="1"/>
</dbReference>